<keyword evidence="2" id="KW-1185">Reference proteome</keyword>
<dbReference type="Proteomes" id="UP000579281">
    <property type="component" value="Unassembled WGS sequence"/>
</dbReference>
<dbReference type="EMBL" id="JACHEN010000001">
    <property type="protein sequence ID" value="MBB6214088.1"/>
    <property type="molecule type" value="Genomic_DNA"/>
</dbReference>
<gene>
    <name evidence="1" type="ORF">HNQ80_000157</name>
</gene>
<evidence type="ECO:0000313" key="2">
    <source>
        <dbReference type="Proteomes" id="UP000579281"/>
    </source>
</evidence>
<sequence length="111" mass="12102">MFSPDQLDMLMKEAMAELGKHDLKGQGKIGRKNNLVGVNGRLTTAQALVILGILAGSLNVFSVLVDADQVVSIVLRGSLKKEEKNEIDNIMAQIGQLPFDDVVKAMLKRIK</sequence>
<organism evidence="1 2">
    <name type="scientific">Anaerosolibacter carboniphilus</name>
    <dbReference type="NCBI Taxonomy" id="1417629"/>
    <lineage>
        <taxon>Bacteria</taxon>
        <taxon>Bacillati</taxon>
        <taxon>Bacillota</taxon>
        <taxon>Clostridia</taxon>
        <taxon>Peptostreptococcales</taxon>
        <taxon>Thermotaleaceae</taxon>
        <taxon>Anaerosolibacter</taxon>
    </lineage>
</organism>
<dbReference type="RefSeq" id="WP_184307179.1">
    <property type="nucleotide sequence ID" value="NZ_JACHEN010000001.1"/>
</dbReference>
<reference evidence="1 2" key="1">
    <citation type="submission" date="2020-08" db="EMBL/GenBank/DDBJ databases">
        <title>Genomic Encyclopedia of Type Strains, Phase IV (KMG-IV): sequencing the most valuable type-strain genomes for metagenomic binning, comparative biology and taxonomic classification.</title>
        <authorList>
            <person name="Goeker M."/>
        </authorList>
    </citation>
    <scope>NUCLEOTIDE SEQUENCE [LARGE SCALE GENOMIC DNA]</scope>
    <source>
        <strain evidence="1 2">DSM 103526</strain>
    </source>
</reference>
<protein>
    <submittedName>
        <fullName evidence="1">Uncharacterized protein</fullName>
    </submittedName>
</protein>
<dbReference type="AlphaFoldDB" id="A0A841KPR3"/>
<accession>A0A841KPR3</accession>
<comment type="caution">
    <text evidence="1">The sequence shown here is derived from an EMBL/GenBank/DDBJ whole genome shotgun (WGS) entry which is preliminary data.</text>
</comment>
<name>A0A841KPR3_9FIRM</name>
<proteinExistence type="predicted"/>
<evidence type="ECO:0000313" key="1">
    <source>
        <dbReference type="EMBL" id="MBB6214088.1"/>
    </source>
</evidence>